<feature type="binding site" evidence="4">
    <location>
        <position position="847"/>
    </location>
    <ligand>
        <name>AMP</name>
        <dbReference type="ChEBI" id="CHEBI:456215"/>
    </ligand>
</feature>
<name>A0A397FTR1_APHAT</name>
<dbReference type="VEuPathDB" id="FungiDB:H257_16646"/>
<feature type="transmembrane region" description="Helical" evidence="9">
    <location>
        <begin position="493"/>
        <end position="513"/>
    </location>
</feature>
<dbReference type="InterPro" id="IPR002073">
    <property type="entry name" value="PDEase_catalytic_dom"/>
</dbReference>
<comment type="similarity">
    <text evidence="6">Belongs to the cyclic nucleotide phosphodiesterase family.</text>
</comment>
<feature type="binding site" evidence="4">
    <location>
        <position position="957"/>
    </location>
    <ligand>
        <name>AMP</name>
        <dbReference type="ChEBI" id="CHEBI:456215"/>
    </ligand>
</feature>
<feature type="binding site" evidence="5">
    <location>
        <position position="807"/>
    </location>
    <ligand>
        <name>Zn(2+)</name>
        <dbReference type="ChEBI" id="CHEBI:29105"/>
        <label>1</label>
    </ligand>
</feature>
<keyword evidence="9" id="KW-0472">Membrane</keyword>
<dbReference type="SUPFAM" id="SSF109604">
    <property type="entry name" value="HD-domain/PDEase-like"/>
    <property type="match status" value="1"/>
</dbReference>
<comment type="caution">
    <text evidence="11">The sequence shown here is derived from an EMBL/GenBank/DDBJ whole genome shotgun (WGS) entry which is preliminary data.</text>
</comment>
<feature type="compositionally biased region" description="Polar residues" evidence="8">
    <location>
        <begin position="1092"/>
        <end position="1105"/>
    </location>
</feature>
<feature type="compositionally biased region" description="Polar residues" evidence="8">
    <location>
        <begin position="143"/>
        <end position="152"/>
    </location>
</feature>
<evidence type="ECO:0000256" key="9">
    <source>
        <dbReference type="SAM" id="Phobius"/>
    </source>
</evidence>
<dbReference type="GO" id="GO:0004114">
    <property type="term" value="F:3',5'-cyclic-nucleotide phosphodiesterase activity"/>
    <property type="evidence" value="ECO:0007669"/>
    <property type="project" value="InterPro"/>
</dbReference>
<dbReference type="EMBL" id="QUTE01003385">
    <property type="protein sequence ID" value="RHZ39828.1"/>
    <property type="molecule type" value="Genomic_DNA"/>
</dbReference>
<feature type="domain" description="PDEase" evidence="10">
    <location>
        <begin position="706"/>
        <end position="1053"/>
    </location>
</feature>
<feature type="binding site" evidence="4">
    <location>
        <position position="1008"/>
    </location>
    <ligand>
        <name>AMP</name>
        <dbReference type="ChEBI" id="CHEBI:456215"/>
    </ligand>
</feature>
<organism evidence="11 12">
    <name type="scientific">Aphanomyces astaci</name>
    <name type="common">Crayfish plague agent</name>
    <dbReference type="NCBI Taxonomy" id="112090"/>
    <lineage>
        <taxon>Eukaryota</taxon>
        <taxon>Sar</taxon>
        <taxon>Stramenopiles</taxon>
        <taxon>Oomycota</taxon>
        <taxon>Saprolegniomycetes</taxon>
        <taxon>Saprolegniales</taxon>
        <taxon>Verrucalvaceae</taxon>
        <taxon>Aphanomyces</taxon>
    </lineage>
</organism>
<evidence type="ECO:0000313" key="12">
    <source>
        <dbReference type="Proteomes" id="UP000266196"/>
    </source>
</evidence>
<evidence type="ECO:0000256" key="2">
    <source>
        <dbReference type="ARBA" id="ARBA00022801"/>
    </source>
</evidence>
<dbReference type="InterPro" id="IPR023174">
    <property type="entry name" value="PDEase_CS"/>
</dbReference>
<feature type="transmembrane region" description="Helical" evidence="9">
    <location>
        <begin position="525"/>
        <end position="542"/>
    </location>
</feature>
<evidence type="ECO:0000256" key="5">
    <source>
        <dbReference type="PIRSR" id="PIRSR623088-3"/>
    </source>
</evidence>
<dbReference type="InterPro" id="IPR036971">
    <property type="entry name" value="PDEase_catalytic_dom_sf"/>
</dbReference>
<feature type="binding site" evidence="5">
    <location>
        <position position="846"/>
    </location>
    <ligand>
        <name>Zn(2+)</name>
        <dbReference type="ChEBI" id="CHEBI:29105"/>
        <label>1</label>
    </ligand>
</feature>
<dbReference type="PRINTS" id="PR00387">
    <property type="entry name" value="PDIESTERASE1"/>
</dbReference>
<feature type="active site" description="Proton donor" evidence="3">
    <location>
        <position position="803"/>
    </location>
</feature>
<feature type="transmembrane region" description="Helical" evidence="9">
    <location>
        <begin position="353"/>
        <end position="377"/>
    </location>
</feature>
<sequence length="1157" mass="128436">MIVRAVADDDEFTSVDVGASTARLVWIVTSTCGVVLLLVDLPSILSPSPSISLLLPRFLQQSGHPVDTTALANLVVGYLFGGFWVHCREQSFSIVATNFMSKIAPKVPHGRKASSEREARGKGATFDGMPALGPLPVRPRPPTSLTTQSSRRGTAHNLRRRSVFRPVESPKKVPSEKDDPVRRSSMGLATTLLNPYSAADRNESSMITKLMEEKYGFNYLTNEFSANFLVEREYQSYYTEISLTSACNFSLFLWVIWVASTALDLYLLFHADDGQVDAISSARLSVYFSLPFLVPTPFLVALCRYKQYEQHMQPIFNVIVHCFALSLMGGGFFCSTDQMKGFTAKNMNSIMDYAIGMNTVANAAIGFVANTTSAAIMRDGTPSLVVHLADQTVQFALQTPTGNFALLQNLTYPALSGGSIVLADLVLNGTQVFNLNNRTDWWRFPDREGTLEQILTFFILDVMLPFSQLNANLVRPIVVLIAAPMFHLNAAHYIFVAFNINVFYCLALSMTYPVSSSSFLMRCKFYLVFVLATLTVIMVYRARQSDRFMRLNYLNVRSVKEEVRITQAQKEQIQNENRSLKRMLQAHNAGTSDMLDLDSPMAKVITDLTKIQQNATLDKSLQANLSEIVTLLTKQGHNLFAPDIHEQLKGKSGEVDIDDDTKGWATTVLASKAYQRNNNRRSSTTADDEAEGVLASINLHPDVRLPDEDVLSKINAMMLLYGWNVDIHEYAKLTVLRGGANSLHLGCVCVVRVAEMAQGSPISYVTYVIFERHNLFTSCSVERNVMLNFFWFIDAGYLPNPYHNNCHAADVVNYVEFMLSAVDGGFIMTLLNMQEVFAAIVAAAIHDFRHPGKSNNFLVKAGHSLAVRYSDASVLERMHLAESFILASEPQFNIFSGMKPKQYTEVRKAIIEMVLTTDLSVHLQLVGSLKTALLSQNKNDVMESPMMLMKIIIKCADIGHSSKATLLHARWSELIIEEFFLQGDEEKELGMEISPFMNRASENSAKNQVGFFEFIILPFFDVVAEIVFTPGFKPILDQVHRNYNMWKKAEMLQLKNIKDILDQVFCVDEHRTVSAQANRTSFVPRPSHIGVHNSSSPRGTGNSGTPAMPVAPSPPLTSTGGGGPSTHHNSMCVTPPAAAPVLETPDEEPSPPLPGVE</sequence>
<feature type="transmembrane region" description="Helical" evidence="9">
    <location>
        <begin position="315"/>
        <end position="333"/>
    </location>
</feature>
<evidence type="ECO:0000256" key="3">
    <source>
        <dbReference type="PIRSR" id="PIRSR623088-1"/>
    </source>
</evidence>
<feature type="transmembrane region" description="Helical" evidence="9">
    <location>
        <begin position="24"/>
        <end position="45"/>
    </location>
</feature>
<accession>A0A397FTR1</accession>
<feature type="binding site" evidence="4">
    <location>
        <begin position="803"/>
        <end position="807"/>
    </location>
    <ligand>
        <name>AMP</name>
        <dbReference type="ChEBI" id="CHEBI:456215"/>
    </ligand>
</feature>
<keyword evidence="9" id="KW-1133">Transmembrane helix</keyword>
<evidence type="ECO:0000256" key="6">
    <source>
        <dbReference type="RuleBase" id="RU363067"/>
    </source>
</evidence>
<proteinExistence type="inferred from homology"/>
<keyword evidence="9" id="KW-0812">Transmembrane</keyword>
<dbReference type="GO" id="GO:0007165">
    <property type="term" value="P:signal transduction"/>
    <property type="evidence" value="ECO:0007669"/>
    <property type="project" value="InterPro"/>
</dbReference>
<feature type="binding site" evidence="5">
    <location>
        <position position="847"/>
    </location>
    <ligand>
        <name>Zn(2+)</name>
        <dbReference type="ChEBI" id="CHEBI:29105"/>
        <label>1</label>
    </ligand>
</feature>
<feature type="region of interest" description="Disordered" evidence="8">
    <location>
        <begin position="106"/>
        <end position="182"/>
    </location>
</feature>
<protein>
    <recommendedName>
        <fullName evidence="6">Phosphodiesterase</fullName>
        <ecNumber evidence="6">3.1.4.-</ecNumber>
    </recommendedName>
</protein>
<keyword evidence="1 5" id="KW-0479">Metal-binding</keyword>
<keyword evidence="2 6" id="KW-0378">Hydrolase</keyword>
<dbReference type="PROSITE" id="PS51845">
    <property type="entry name" value="PDEASE_I_2"/>
    <property type="match status" value="1"/>
</dbReference>
<feature type="binding site" evidence="5">
    <location>
        <position position="957"/>
    </location>
    <ligand>
        <name>Zn(2+)</name>
        <dbReference type="ChEBI" id="CHEBI:29105"/>
        <label>1</label>
    </ligand>
</feature>
<dbReference type="Gene3D" id="1.10.1300.10">
    <property type="entry name" value="3'5'-cyclic nucleotide phosphodiesterase, catalytic domain"/>
    <property type="match status" value="1"/>
</dbReference>
<evidence type="ECO:0000259" key="10">
    <source>
        <dbReference type="PROSITE" id="PS51845"/>
    </source>
</evidence>
<feature type="region of interest" description="Disordered" evidence="8">
    <location>
        <begin position="1083"/>
        <end position="1157"/>
    </location>
</feature>
<evidence type="ECO:0000256" key="8">
    <source>
        <dbReference type="SAM" id="MobiDB-lite"/>
    </source>
</evidence>
<dbReference type="GO" id="GO:0046872">
    <property type="term" value="F:metal ion binding"/>
    <property type="evidence" value="ECO:0007669"/>
    <property type="project" value="UniProtKB-KW"/>
</dbReference>
<dbReference type="Pfam" id="PF00233">
    <property type="entry name" value="PDEase_I"/>
    <property type="match status" value="1"/>
</dbReference>
<feature type="compositionally biased region" description="Basic residues" evidence="8">
    <location>
        <begin position="153"/>
        <end position="163"/>
    </location>
</feature>
<gene>
    <name evidence="11" type="ORF">DYB31_006484</name>
</gene>
<feature type="coiled-coil region" evidence="7">
    <location>
        <begin position="556"/>
        <end position="590"/>
    </location>
</feature>
<dbReference type="VEuPathDB" id="FungiDB:H257_16645"/>
<dbReference type="InterPro" id="IPR023088">
    <property type="entry name" value="PDEase"/>
</dbReference>
<feature type="transmembrane region" description="Helical" evidence="9">
    <location>
        <begin position="284"/>
        <end position="303"/>
    </location>
</feature>
<reference evidence="11 12" key="1">
    <citation type="submission" date="2018-08" db="EMBL/GenBank/DDBJ databases">
        <title>Aphanomyces genome sequencing and annotation.</title>
        <authorList>
            <person name="Minardi D."/>
            <person name="Oidtmann B."/>
            <person name="Van Der Giezen M."/>
            <person name="Studholme D.J."/>
        </authorList>
    </citation>
    <scope>NUCLEOTIDE SEQUENCE [LARGE SCALE GENOMIC DNA]</scope>
    <source>
        <strain evidence="11 12">197901</strain>
    </source>
</reference>
<evidence type="ECO:0000256" key="7">
    <source>
        <dbReference type="SAM" id="Coils"/>
    </source>
</evidence>
<dbReference type="EC" id="3.1.4.-" evidence="6"/>
<dbReference type="PANTHER" id="PTHR11347">
    <property type="entry name" value="CYCLIC NUCLEOTIDE PHOSPHODIESTERASE"/>
    <property type="match status" value="1"/>
</dbReference>
<feature type="transmembrane region" description="Helical" evidence="9">
    <location>
        <begin position="251"/>
        <end position="269"/>
    </location>
</feature>
<feature type="compositionally biased region" description="Basic and acidic residues" evidence="8">
    <location>
        <begin position="168"/>
        <end position="182"/>
    </location>
</feature>
<feature type="binding site" evidence="5">
    <location>
        <position position="847"/>
    </location>
    <ligand>
        <name>Zn(2+)</name>
        <dbReference type="ChEBI" id="CHEBI:29105"/>
        <label>2</label>
    </ligand>
</feature>
<evidence type="ECO:0000256" key="1">
    <source>
        <dbReference type="ARBA" id="ARBA00022723"/>
    </source>
</evidence>
<dbReference type="Proteomes" id="UP000266196">
    <property type="component" value="Unassembled WGS sequence"/>
</dbReference>
<comment type="cofactor">
    <cofactor evidence="6">
        <name>a divalent metal cation</name>
        <dbReference type="ChEBI" id="CHEBI:60240"/>
    </cofactor>
    <text evidence="6">Binds 2 divalent metal cations per subunit. Site 1 may preferentially bind zinc ions, while site 2 has a preference for magnesium and/or manganese ions.</text>
</comment>
<dbReference type="PROSITE" id="PS00126">
    <property type="entry name" value="PDEASE_I_1"/>
    <property type="match status" value="1"/>
</dbReference>
<keyword evidence="7" id="KW-0175">Coiled coil</keyword>
<evidence type="ECO:0000313" key="11">
    <source>
        <dbReference type="EMBL" id="RHZ39828.1"/>
    </source>
</evidence>
<evidence type="ECO:0000256" key="4">
    <source>
        <dbReference type="PIRSR" id="PIRSR623088-2"/>
    </source>
</evidence>
<dbReference type="AlphaFoldDB" id="A0A397FTR1"/>